<dbReference type="GO" id="GO:0003676">
    <property type="term" value="F:nucleic acid binding"/>
    <property type="evidence" value="ECO:0007669"/>
    <property type="project" value="InterPro"/>
</dbReference>
<protein>
    <submittedName>
        <fullName evidence="2">Unnamed protein product</fullName>
    </submittedName>
</protein>
<evidence type="ECO:0000259" key="1">
    <source>
        <dbReference type="Pfam" id="PF03178"/>
    </source>
</evidence>
<dbReference type="AlphaFoldDB" id="A0AAN5C489"/>
<evidence type="ECO:0000313" key="2">
    <source>
        <dbReference type="EMBL" id="GMG37218.1"/>
    </source>
</evidence>
<feature type="domain" description="RSE1/DDB1/CPSF1 C-terminal" evidence="1">
    <location>
        <begin position="265"/>
        <end position="337"/>
    </location>
</feature>
<accession>A0AAN5C489</accession>
<dbReference type="Gene3D" id="1.10.150.910">
    <property type="match status" value="1"/>
</dbReference>
<feature type="domain" description="RSE1/DDB1/CPSF1 C-terminal" evidence="1">
    <location>
        <begin position="85"/>
        <end position="249"/>
    </location>
</feature>
<dbReference type="InterPro" id="IPR015943">
    <property type="entry name" value="WD40/YVTN_repeat-like_dom_sf"/>
</dbReference>
<dbReference type="Pfam" id="PF03178">
    <property type="entry name" value="CPSF_A"/>
    <property type="match status" value="2"/>
</dbReference>
<reference evidence="2" key="1">
    <citation type="submission" date="2023-04" db="EMBL/GenBank/DDBJ databases">
        <title>Aspergillus oryzae NBRC 4228.</title>
        <authorList>
            <person name="Ichikawa N."/>
            <person name="Sato H."/>
            <person name="Tonouchi N."/>
        </authorList>
    </citation>
    <scope>NUCLEOTIDE SEQUENCE</scope>
    <source>
        <strain evidence="2">NBRC 4228</strain>
    </source>
</reference>
<name>A0AAN5C489_ASPOZ</name>
<dbReference type="PANTHER" id="PTHR10644">
    <property type="entry name" value="DNA REPAIR/RNA PROCESSING CPSF FAMILY"/>
    <property type="match status" value="1"/>
</dbReference>
<gene>
    <name evidence="2" type="ORF">Aory04_001212100</name>
</gene>
<dbReference type="InterPro" id="IPR050358">
    <property type="entry name" value="RSE1/DDB1/CFT1"/>
</dbReference>
<evidence type="ECO:0000313" key="3">
    <source>
        <dbReference type="Proteomes" id="UP001165205"/>
    </source>
</evidence>
<dbReference type="EMBL" id="BSYA01000230">
    <property type="protein sequence ID" value="GMG37218.1"/>
    <property type="molecule type" value="Genomic_DNA"/>
</dbReference>
<organism evidence="2 3">
    <name type="scientific">Aspergillus oryzae</name>
    <name type="common">Yellow koji mold</name>
    <dbReference type="NCBI Taxonomy" id="5062"/>
    <lineage>
        <taxon>Eukaryota</taxon>
        <taxon>Fungi</taxon>
        <taxon>Dikarya</taxon>
        <taxon>Ascomycota</taxon>
        <taxon>Pezizomycotina</taxon>
        <taxon>Eurotiomycetes</taxon>
        <taxon>Eurotiomycetidae</taxon>
        <taxon>Eurotiales</taxon>
        <taxon>Aspergillaceae</taxon>
        <taxon>Aspergillus</taxon>
        <taxon>Aspergillus subgen. Circumdati</taxon>
    </lineage>
</organism>
<proteinExistence type="predicted"/>
<comment type="caution">
    <text evidence="2">The sequence shown here is derived from an EMBL/GenBank/DDBJ whole genome shotgun (WGS) entry which is preliminary data.</text>
</comment>
<dbReference type="InterPro" id="IPR004871">
    <property type="entry name" value="RSE1/DDB1/CPSF1_C"/>
</dbReference>
<dbReference type="GO" id="GO:0005634">
    <property type="term" value="C:nucleus"/>
    <property type="evidence" value="ECO:0007669"/>
    <property type="project" value="InterPro"/>
</dbReference>
<dbReference type="Gene3D" id="2.130.10.10">
    <property type="entry name" value="YVTN repeat-like/Quinoprotein amine dehydrogenase"/>
    <property type="match status" value="1"/>
</dbReference>
<sequence length="372" mass="41124">MPLGVQLDYPWTIQQIPIGEQVDHLAYSSSSGMYVIGTSHRTEFKLPEDDELHPEWRNESMSHLLTSVQYAHNITVTSFFPEVQRSSLKVVSPKTWTVIDSPAEHVMAVKNMSLEISENTHERKDMIVVGTAFARGEDIASRGCVYVFEVIKVVPDPKRPEMDRKLRLVGKEPVKGAVTALSEIGGQGFLIVAQGQKCIVRGLKEDGSLLPVAFMDVQCHVSVVKELKGTGMCIIADAVKGLWFAGYSQMISDVDAMDVDIKIPRHQMLITSQNGSVGLVTCVSEESYRRLSALQSQLTNTIEHPCGLNPRAFRAVESDGTAGRGMLDGKLLFQWLDMSKQRKVEIASRVGANEWEIKADFEAISGEGLGYL</sequence>
<dbReference type="Proteomes" id="UP001165205">
    <property type="component" value="Unassembled WGS sequence"/>
</dbReference>